<sequence length="198" mass="20642">MKIARRACTFAATVAVVGVAIVGCSSDSEPAANASAGGTTTCADATAANATAADLVDVLRPVQVEDADDEYRSLLAQFEEGRADQIARLEASEVFRAVPAGGDAEFVKAVCSQSRWDDVVDADGKAVSSPRSQRAAIAATGHTYCDAFAQLQPSAASTGAWTDWSGYVDMMTQGGMEGTDEARLTYEAARKNLCPQFS</sequence>
<dbReference type="RefSeq" id="WP_139191145.1">
    <property type="nucleotide sequence ID" value="NZ_FNAB01000002.1"/>
</dbReference>
<evidence type="ECO:0000313" key="2">
    <source>
        <dbReference type="EMBL" id="SDD05412.1"/>
    </source>
</evidence>
<feature type="signal peptide" evidence="1">
    <location>
        <begin position="1"/>
        <end position="20"/>
    </location>
</feature>
<gene>
    <name evidence="2" type="ORF">SAMN05444580_102512</name>
</gene>
<organism evidence="2 3">
    <name type="scientific">Rhodococcus tukisamuensis</name>
    <dbReference type="NCBI Taxonomy" id="168276"/>
    <lineage>
        <taxon>Bacteria</taxon>
        <taxon>Bacillati</taxon>
        <taxon>Actinomycetota</taxon>
        <taxon>Actinomycetes</taxon>
        <taxon>Mycobacteriales</taxon>
        <taxon>Nocardiaceae</taxon>
        <taxon>Rhodococcus</taxon>
    </lineage>
</organism>
<protein>
    <recommendedName>
        <fullName evidence="4">DUF732 domain-containing protein</fullName>
    </recommendedName>
</protein>
<keyword evidence="1" id="KW-0732">Signal</keyword>
<evidence type="ECO:0000313" key="3">
    <source>
        <dbReference type="Proteomes" id="UP000199417"/>
    </source>
</evidence>
<dbReference type="Proteomes" id="UP000199417">
    <property type="component" value="Unassembled WGS sequence"/>
</dbReference>
<evidence type="ECO:0008006" key="4">
    <source>
        <dbReference type="Google" id="ProtNLM"/>
    </source>
</evidence>
<dbReference type="EMBL" id="FNAB01000002">
    <property type="protein sequence ID" value="SDD05412.1"/>
    <property type="molecule type" value="Genomic_DNA"/>
</dbReference>
<feature type="chain" id="PRO_5039251298" description="DUF732 domain-containing protein" evidence="1">
    <location>
        <begin position="21"/>
        <end position="198"/>
    </location>
</feature>
<dbReference type="AlphaFoldDB" id="A0A1G6RL94"/>
<dbReference type="PROSITE" id="PS51257">
    <property type="entry name" value="PROKAR_LIPOPROTEIN"/>
    <property type="match status" value="1"/>
</dbReference>
<proteinExistence type="predicted"/>
<name>A0A1G6RL94_9NOCA</name>
<keyword evidence="3" id="KW-1185">Reference proteome</keyword>
<accession>A0A1G6RL94</accession>
<reference evidence="2 3" key="1">
    <citation type="submission" date="2016-10" db="EMBL/GenBank/DDBJ databases">
        <authorList>
            <person name="de Groot N.N."/>
        </authorList>
    </citation>
    <scope>NUCLEOTIDE SEQUENCE [LARGE SCALE GENOMIC DNA]</scope>
    <source>
        <strain evidence="2 3">JCM 11308</strain>
    </source>
</reference>
<evidence type="ECO:0000256" key="1">
    <source>
        <dbReference type="SAM" id="SignalP"/>
    </source>
</evidence>